<protein>
    <submittedName>
        <fullName evidence="2">Uncharacterized protein</fullName>
    </submittedName>
</protein>
<gene>
    <name evidence="2" type="ORF">DB30_02064</name>
</gene>
<reference evidence="2 3" key="1">
    <citation type="submission" date="2014-12" db="EMBL/GenBank/DDBJ databases">
        <title>Genome assembly of Enhygromyxa salina DSM 15201.</title>
        <authorList>
            <person name="Sharma G."/>
            <person name="Subramanian S."/>
        </authorList>
    </citation>
    <scope>NUCLEOTIDE SEQUENCE [LARGE SCALE GENOMIC DNA]</scope>
    <source>
        <strain evidence="2 3">DSM 15201</strain>
    </source>
</reference>
<dbReference type="AlphaFoldDB" id="A0A0C2CW17"/>
<evidence type="ECO:0000313" key="3">
    <source>
        <dbReference type="Proteomes" id="UP000031599"/>
    </source>
</evidence>
<evidence type="ECO:0000256" key="1">
    <source>
        <dbReference type="SAM" id="MobiDB-lite"/>
    </source>
</evidence>
<sequence length="73" mass="7415">MRTVVRAGHSNAGSATTRAWCLRVTARGPGPSATVVPNPSRRGAKPGPSSSSLRACGVPISSSSLQPRAPTHP</sequence>
<feature type="region of interest" description="Disordered" evidence="1">
    <location>
        <begin position="27"/>
        <end position="73"/>
    </location>
</feature>
<evidence type="ECO:0000313" key="2">
    <source>
        <dbReference type="EMBL" id="KIG12067.1"/>
    </source>
</evidence>
<dbReference type="EMBL" id="JMCC02000153">
    <property type="protein sequence ID" value="KIG12067.1"/>
    <property type="molecule type" value="Genomic_DNA"/>
</dbReference>
<comment type="caution">
    <text evidence="2">The sequence shown here is derived from an EMBL/GenBank/DDBJ whole genome shotgun (WGS) entry which is preliminary data.</text>
</comment>
<organism evidence="2 3">
    <name type="scientific">Enhygromyxa salina</name>
    <dbReference type="NCBI Taxonomy" id="215803"/>
    <lineage>
        <taxon>Bacteria</taxon>
        <taxon>Pseudomonadati</taxon>
        <taxon>Myxococcota</taxon>
        <taxon>Polyangia</taxon>
        <taxon>Nannocystales</taxon>
        <taxon>Nannocystaceae</taxon>
        <taxon>Enhygromyxa</taxon>
    </lineage>
</organism>
<proteinExistence type="predicted"/>
<dbReference type="Proteomes" id="UP000031599">
    <property type="component" value="Unassembled WGS sequence"/>
</dbReference>
<accession>A0A0C2CW17</accession>
<name>A0A0C2CW17_9BACT</name>